<dbReference type="PANTHER" id="PTHR23508">
    <property type="entry name" value="CARBOXYLIC ACID TRANSPORTER PROTEIN HOMOLOG"/>
    <property type="match status" value="1"/>
</dbReference>
<evidence type="ECO:0000313" key="8">
    <source>
        <dbReference type="Proteomes" id="UP000063429"/>
    </source>
</evidence>
<evidence type="ECO:0000259" key="6">
    <source>
        <dbReference type="PROSITE" id="PS50850"/>
    </source>
</evidence>
<dbReference type="PANTHER" id="PTHR23508:SF10">
    <property type="entry name" value="CARBOXYLIC ACID TRANSPORTER PROTEIN HOMOLOG"/>
    <property type="match status" value="1"/>
</dbReference>
<dbReference type="PROSITE" id="PS50850">
    <property type="entry name" value="MFS"/>
    <property type="match status" value="1"/>
</dbReference>
<dbReference type="InterPro" id="IPR020846">
    <property type="entry name" value="MFS_dom"/>
</dbReference>
<dbReference type="InterPro" id="IPR036259">
    <property type="entry name" value="MFS_trans_sf"/>
</dbReference>
<dbReference type="Proteomes" id="UP000063429">
    <property type="component" value="Chromosome"/>
</dbReference>
<gene>
    <name evidence="7" type="ORF">F506_07450</name>
</gene>
<feature type="domain" description="Major facilitator superfamily (MFS) profile" evidence="6">
    <location>
        <begin position="26"/>
        <end position="439"/>
    </location>
</feature>
<feature type="transmembrane region" description="Helical" evidence="5">
    <location>
        <begin position="255"/>
        <end position="276"/>
    </location>
</feature>
<reference evidence="8" key="1">
    <citation type="journal article" date="2015" name="Genome Announc.">
        <title>Complete Genome Sequence of Herbaspirillum hiltneri N3 (DSM 17495), Isolated from Surface-Sterilized Wheat Roots.</title>
        <authorList>
            <person name="Guizelini D."/>
            <person name="Saizaki P.M."/>
            <person name="Coimbra N.A."/>
            <person name="Weiss V.A."/>
            <person name="Faoro H."/>
            <person name="Sfeir M.Z."/>
            <person name="Baura V.A."/>
            <person name="Monteiro R.A."/>
            <person name="Chubatsu L.S."/>
            <person name="Souza E.M."/>
            <person name="Cruz L.M."/>
            <person name="Pedrosa F.O."/>
            <person name="Raittz R.T."/>
            <person name="Marchaukoski J.N."/>
            <person name="Steffens M.B."/>
        </authorList>
    </citation>
    <scope>NUCLEOTIDE SEQUENCE [LARGE SCALE GENOMIC DNA]</scope>
    <source>
        <strain evidence="8">N3</strain>
    </source>
</reference>
<evidence type="ECO:0000256" key="4">
    <source>
        <dbReference type="ARBA" id="ARBA00023136"/>
    </source>
</evidence>
<feature type="transmembrane region" description="Helical" evidence="5">
    <location>
        <begin position="31"/>
        <end position="53"/>
    </location>
</feature>
<dbReference type="InterPro" id="IPR005828">
    <property type="entry name" value="MFS_sugar_transport-like"/>
</dbReference>
<evidence type="ECO:0000256" key="3">
    <source>
        <dbReference type="ARBA" id="ARBA00022989"/>
    </source>
</evidence>
<feature type="transmembrane region" description="Helical" evidence="5">
    <location>
        <begin position="296"/>
        <end position="316"/>
    </location>
</feature>
<dbReference type="SUPFAM" id="SSF103473">
    <property type="entry name" value="MFS general substrate transporter"/>
    <property type="match status" value="1"/>
</dbReference>
<evidence type="ECO:0000256" key="2">
    <source>
        <dbReference type="ARBA" id="ARBA00022692"/>
    </source>
</evidence>
<dbReference type="EMBL" id="CP011409">
    <property type="protein sequence ID" value="AKZ62535.1"/>
    <property type="molecule type" value="Genomic_DNA"/>
</dbReference>
<protein>
    <submittedName>
        <fullName evidence="7">MFS transporter</fullName>
    </submittedName>
</protein>
<name>A0ABN4HU70_9BURK</name>
<feature type="transmembrane region" description="Helical" evidence="5">
    <location>
        <begin position="383"/>
        <end position="407"/>
    </location>
</feature>
<evidence type="ECO:0000313" key="7">
    <source>
        <dbReference type="EMBL" id="AKZ62535.1"/>
    </source>
</evidence>
<keyword evidence="2 5" id="KW-0812">Transmembrane</keyword>
<feature type="transmembrane region" description="Helical" evidence="5">
    <location>
        <begin position="323"/>
        <end position="343"/>
    </location>
</feature>
<feature type="transmembrane region" description="Helical" evidence="5">
    <location>
        <begin position="65"/>
        <end position="89"/>
    </location>
</feature>
<keyword evidence="3 5" id="KW-1133">Transmembrane helix</keyword>
<feature type="transmembrane region" description="Helical" evidence="5">
    <location>
        <begin position="101"/>
        <end position="125"/>
    </location>
</feature>
<sequence length="442" mass="48210">MPEAINAVSPASRKWNARLTPKHWKTLKGAFLGWIFDGYEALALIVVLSPLLNSLLTTSQAASKPFYAGLVIGITLLGWGIGGLVGGVLADYIGRKTVMMWSVFLYALFTGLTAFSDTIVTLCVLRFITGLAMGSEWSTGIALVAETWPPEAKAKGAGFLQSGFGWGTLAAAFIWYVLQLIGPIGIDSWRVMFVVGALPAFFVLYIRKDVDESEEWITALKSQEWGATEQSTEKGGKRPFTLKQVFTEREAVRRILLTSLLSVVSIAGWWAVSSWLTEYTRILSAAQGGQFHWDSYVSLLYTTGAIVAYMASGFIADSIGRRWFLFLTFAGSLATTFLIYSYASTPMEILIFSPVNGFFTLGCAFAWLAIYPSELFNTSVRSTAVSFVFNSARLLACLFPIAAGAMIKAFGGIAPTALAFGSIYVIGLIVPWFLPETVERSN</sequence>
<evidence type="ECO:0000256" key="5">
    <source>
        <dbReference type="SAM" id="Phobius"/>
    </source>
</evidence>
<organism evidence="7 8">
    <name type="scientific">Herbaspirillum hiltneri N3</name>
    <dbReference type="NCBI Taxonomy" id="1262470"/>
    <lineage>
        <taxon>Bacteria</taxon>
        <taxon>Pseudomonadati</taxon>
        <taxon>Pseudomonadota</taxon>
        <taxon>Betaproteobacteria</taxon>
        <taxon>Burkholderiales</taxon>
        <taxon>Oxalobacteraceae</taxon>
        <taxon>Herbaspirillum</taxon>
    </lineage>
</organism>
<accession>A0ABN4HU70</accession>
<keyword evidence="4 5" id="KW-0472">Membrane</keyword>
<comment type="subcellular location">
    <subcellularLocation>
        <location evidence="1">Membrane</location>
        <topology evidence="1">Multi-pass membrane protein</topology>
    </subcellularLocation>
</comment>
<dbReference type="Gene3D" id="1.20.1250.20">
    <property type="entry name" value="MFS general substrate transporter like domains"/>
    <property type="match status" value="1"/>
</dbReference>
<proteinExistence type="predicted"/>
<dbReference type="Pfam" id="PF00083">
    <property type="entry name" value="Sugar_tr"/>
    <property type="match status" value="1"/>
</dbReference>
<feature type="transmembrane region" description="Helical" evidence="5">
    <location>
        <begin position="188"/>
        <end position="206"/>
    </location>
</feature>
<feature type="transmembrane region" description="Helical" evidence="5">
    <location>
        <begin position="413"/>
        <end position="434"/>
    </location>
</feature>
<dbReference type="PROSITE" id="PS00217">
    <property type="entry name" value="SUGAR_TRANSPORT_2"/>
    <property type="match status" value="1"/>
</dbReference>
<keyword evidence="8" id="KW-1185">Reference proteome</keyword>
<feature type="transmembrane region" description="Helical" evidence="5">
    <location>
        <begin position="163"/>
        <end position="182"/>
    </location>
</feature>
<dbReference type="PROSITE" id="PS00216">
    <property type="entry name" value="SUGAR_TRANSPORT_1"/>
    <property type="match status" value="2"/>
</dbReference>
<feature type="transmembrane region" description="Helical" evidence="5">
    <location>
        <begin position="349"/>
        <end position="371"/>
    </location>
</feature>
<evidence type="ECO:0000256" key="1">
    <source>
        <dbReference type="ARBA" id="ARBA00004141"/>
    </source>
</evidence>
<dbReference type="InterPro" id="IPR005829">
    <property type="entry name" value="Sugar_transporter_CS"/>
</dbReference>